<gene>
    <name evidence="1" type="ORF">MNBD_GAMMA20-891</name>
</gene>
<protein>
    <recommendedName>
        <fullName evidence="2">Conjugal transfer protein TraF</fullName>
    </recommendedName>
</protein>
<sequence length="231" mass="24823">MTHPHFRAALTCLGLLMTYSGFVQAQPFGVFDVRAAGMGGVGVATGARYATFNNPALLTTTEEQREWFLMAPGMGRQRGDPDDLKDKLTTFKRAANTLDASPTIANRDAALASLNAMGDGIYRESGNSAILLAIPSRLLSAAAYIHIYDWANARASVAGDNLSDPANPQYTSRIEHRGAQVLENGITAAKSISGTGWRRQLAVGFNVKFLFIEGYGYSEDVRVAKTGIDSN</sequence>
<reference evidence="1" key="1">
    <citation type="submission" date="2018-06" db="EMBL/GenBank/DDBJ databases">
        <authorList>
            <person name="Zhirakovskaya E."/>
        </authorList>
    </citation>
    <scope>NUCLEOTIDE SEQUENCE</scope>
</reference>
<feature type="non-terminal residue" evidence="1">
    <location>
        <position position="231"/>
    </location>
</feature>
<accession>A0A3B1AS95</accession>
<dbReference type="Pfam" id="PF13729">
    <property type="entry name" value="TraF_2"/>
    <property type="match status" value="1"/>
</dbReference>
<evidence type="ECO:0000313" key="1">
    <source>
        <dbReference type="EMBL" id="VAX02694.1"/>
    </source>
</evidence>
<dbReference type="InterPro" id="IPR032811">
    <property type="entry name" value="Put_conjugal_transfer"/>
</dbReference>
<dbReference type="AlphaFoldDB" id="A0A3B1AS95"/>
<dbReference type="EMBL" id="UOFU01000285">
    <property type="protein sequence ID" value="VAX02694.1"/>
    <property type="molecule type" value="Genomic_DNA"/>
</dbReference>
<proteinExistence type="predicted"/>
<evidence type="ECO:0008006" key="2">
    <source>
        <dbReference type="Google" id="ProtNLM"/>
    </source>
</evidence>
<organism evidence="1">
    <name type="scientific">hydrothermal vent metagenome</name>
    <dbReference type="NCBI Taxonomy" id="652676"/>
    <lineage>
        <taxon>unclassified sequences</taxon>
        <taxon>metagenomes</taxon>
        <taxon>ecological metagenomes</taxon>
    </lineage>
</organism>
<name>A0A3B1AS95_9ZZZZ</name>